<evidence type="ECO:0000256" key="3">
    <source>
        <dbReference type="ARBA" id="ARBA00022969"/>
    </source>
</evidence>
<keyword evidence="5" id="KW-1185">Reference proteome</keyword>
<comment type="subcellular location">
    <subcellularLocation>
        <location evidence="1">Spore core</location>
    </subcellularLocation>
</comment>
<evidence type="ECO:0000256" key="1">
    <source>
        <dbReference type="ARBA" id="ARBA00004288"/>
    </source>
</evidence>
<dbReference type="InterPro" id="IPR012610">
    <property type="entry name" value="SASP_SspH"/>
</dbReference>
<evidence type="ECO:0000313" key="4">
    <source>
        <dbReference type="EMBL" id="MFC4402600.1"/>
    </source>
</evidence>
<evidence type="ECO:0000256" key="2">
    <source>
        <dbReference type="ARBA" id="ARBA00006573"/>
    </source>
</evidence>
<dbReference type="EMBL" id="JBHSDT010000004">
    <property type="protein sequence ID" value="MFC4402600.1"/>
    <property type="molecule type" value="Genomic_DNA"/>
</dbReference>
<comment type="caution">
    <text evidence="4">The sequence shown here is derived from an EMBL/GenBank/DDBJ whole genome shotgun (WGS) entry which is preliminary data.</text>
</comment>
<evidence type="ECO:0000313" key="5">
    <source>
        <dbReference type="Proteomes" id="UP001595882"/>
    </source>
</evidence>
<accession>A0ABV8WS23</accession>
<keyword evidence="3" id="KW-0749">Sporulation</keyword>
<dbReference type="RefSeq" id="WP_390250341.1">
    <property type="nucleotide sequence ID" value="NZ_JBHSDT010000004.1"/>
</dbReference>
<name>A0ABV8WS23_9BACI</name>
<sequence length="60" mass="7049">MNVMRAKDIKDDPVMKEVVHNGKYVYIVDVNDETQKALVKYKKESDDTFEVDVTELKEKE</sequence>
<comment type="similarity">
    <text evidence="2">Belongs to the SspH family.</text>
</comment>
<organism evidence="4 5">
    <name type="scientific">Gracilibacillus xinjiangensis</name>
    <dbReference type="NCBI Taxonomy" id="1193282"/>
    <lineage>
        <taxon>Bacteria</taxon>
        <taxon>Bacillati</taxon>
        <taxon>Bacillota</taxon>
        <taxon>Bacilli</taxon>
        <taxon>Bacillales</taxon>
        <taxon>Bacillaceae</taxon>
        <taxon>Gracilibacillus</taxon>
    </lineage>
</organism>
<dbReference type="Proteomes" id="UP001595882">
    <property type="component" value="Unassembled WGS sequence"/>
</dbReference>
<reference evidence="5" key="1">
    <citation type="journal article" date="2019" name="Int. J. Syst. Evol. Microbiol.">
        <title>The Global Catalogue of Microorganisms (GCM) 10K type strain sequencing project: providing services to taxonomists for standard genome sequencing and annotation.</title>
        <authorList>
            <consortium name="The Broad Institute Genomics Platform"/>
            <consortium name="The Broad Institute Genome Sequencing Center for Infectious Disease"/>
            <person name="Wu L."/>
            <person name="Ma J."/>
        </authorList>
    </citation>
    <scope>NUCLEOTIDE SEQUENCE [LARGE SCALE GENOMIC DNA]</scope>
    <source>
        <strain evidence="5">CCUG 37865</strain>
    </source>
</reference>
<dbReference type="Pfam" id="PF08141">
    <property type="entry name" value="SspH"/>
    <property type="match status" value="1"/>
</dbReference>
<proteinExistence type="inferred from homology"/>
<protein>
    <submittedName>
        <fullName evidence="4">Small, acid-soluble spore protein, H family</fullName>
    </submittedName>
</protein>
<gene>
    <name evidence="4" type="ORF">ACFOY7_05900</name>
</gene>